<proteinExistence type="predicted"/>
<dbReference type="EMBL" id="JANPWB010000007">
    <property type="protein sequence ID" value="KAJ1168855.1"/>
    <property type="molecule type" value="Genomic_DNA"/>
</dbReference>
<dbReference type="AlphaFoldDB" id="A0AAV7SY32"/>
<evidence type="ECO:0000313" key="1">
    <source>
        <dbReference type="EMBL" id="KAJ1168855.1"/>
    </source>
</evidence>
<evidence type="ECO:0000313" key="2">
    <source>
        <dbReference type="Proteomes" id="UP001066276"/>
    </source>
</evidence>
<sequence>MVLCRSGELSQCGSRGEVLEVMPRVALLGAARGGSALPSIDRAVERSSGCQPVLTLVGVSAMQERRVTPLLQVGGVLLMC</sequence>
<reference evidence="1" key="1">
    <citation type="journal article" date="2022" name="bioRxiv">
        <title>Sequencing and chromosome-scale assembly of the giantPleurodeles waltlgenome.</title>
        <authorList>
            <person name="Brown T."/>
            <person name="Elewa A."/>
            <person name="Iarovenko S."/>
            <person name="Subramanian E."/>
            <person name="Araus A.J."/>
            <person name="Petzold A."/>
            <person name="Susuki M."/>
            <person name="Suzuki K.-i.T."/>
            <person name="Hayashi T."/>
            <person name="Toyoda A."/>
            <person name="Oliveira C."/>
            <person name="Osipova E."/>
            <person name="Leigh N.D."/>
            <person name="Simon A."/>
            <person name="Yun M.H."/>
        </authorList>
    </citation>
    <scope>NUCLEOTIDE SEQUENCE</scope>
    <source>
        <strain evidence="1">20211129_DDA</strain>
        <tissue evidence="1">Liver</tissue>
    </source>
</reference>
<keyword evidence="2" id="KW-1185">Reference proteome</keyword>
<gene>
    <name evidence="1" type="ORF">NDU88_000768</name>
</gene>
<protein>
    <submittedName>
        <fullName evidence="1">Uncharacterized protein</fullName>
    </submittedName>
</protein>
<accession>A0AAV7SY32</accession>
<organism evidence="1 2">
    <name type="scientific">Pleurodeles waltl</name>
    <name type="common">Iberian ribbed newt</name>
    <dbReference type="NCBI Taxonomy" id="8319"/>
    <lineage>
        <taxon>Eukaryota</taxon>
        <taxon>Metazoa</taxon>
        <taxon>Chordata</taxon>
        <taxon>Craniata</taxon>
        <taxon>Vertebrata</taxon>
        <taxon>Euteleostomi</taxon>
        <taxon>Amphibia</taxon>
        <taxon>Batrachia</taxon>
        <taxon>Caudata</taxon>
        <taxon>Salamandroidea</taxon>
        <taxon>Salamandridae</taxon>
        <taxon>Pleurodelinae</taxon>
        <taxon>Pleurodeles</taxon>
    </lineage>
</organism>
<dbReference type="Proteomes" id="UP001066276">
    <property type="component" value="Chromosome 4_1"/>
</dbReference>
<comment type="caution">
    <text evidence="1">The sequence shown here is derived from an EMBL/GenBank/DDBJ whole genome shotgun (WGS) entry which is preliminary data.</text>
</comment>
<name>A0AAV7SY32_PLEWA</name>